<gene>
    <name evidence="4" type="ORF">Slin15195_G102060</name>
</gene>
<feature type="transmembrane region" description="Helical" evidence="2">
    <location>
        <begin position="191"/>
        <end position="213"/>
    </location>
</feature>
<dbReference type="PROSITE" id="PS51257">
    <property type="entry name" value="PROKAR_LIPOPROTEIN"/>
    <property type="match status" value="1"/>
</dbReference>
<reference evidence="4" key="1">
    <citation type="submission" date="2022-06" db="EMBL/GenBank/DDBJ databases">
        <title>Complete genome sequences of two strains of the flax pathogen Septoria linicola.</title>
        <authorList>
            <person name="Lapalu N."/>
            <person name="Simon A."/>
            <person name="Demenou B."/>
            <person name="Paumier D."/>
            <person name="Guillot M.-P."/>
            <person name="Gout L."/>
            <person name="Valade R."/>
        </authorList>
    </citation>
    <scope>NUCLEOTIDE SEQUENCE</scope>
    <source>
        <strain evidence="4">SE15195</strain>
    </source>
</reference>
<evidence type="ECO:0000256" key="2">
    <source>
        <dbReference type="SAM" id="Phobius"/>
    </source>
</evidence>
<dbReference type="OrthoDB" id="5215637at2759"/>
<evidence type="ECO:0000313" key="5">
    <source>
        <dbReference type="Proteomes" id="UP001056384"/>
    </source>
</evidence>
<keyword evidence="5" id="KW-1185">Reference proteome</keyword>
<feature type="chain" id="PRO_5040279099" evidence="3">
    <location>
        <begin position="25"/>
        <end position="358"/>
    </location>
</feature>
<evidence type="ECO:0000256" key="3">
    <source>
        <dbReference type="SAM" id="SignalP"/>
    </source>
</evidence>
<keyword evidence="2" id="KW-0812">Transmembrane</keyword>
<evidence type="ECO:0000313" key="4">
    <source>
        <dbReference type="EMBL" id="USW56887.1"/>
    </source>
</evidence>
<feature type="region of interest" description="Disordered" evidence="1">
    <location>
        <begin position="337"/>
        <end position="358"/>
    </location>
</feature>
<keyword evidence="2" id="KW-1133">Transmembrane helix</keyword>
<name>A0A9Q9AVX4_9PEZI</name>
<keyword evidence="2" id="KW-0472">Membrane</keyword>
<proteinExistence type="predicted"/>
<evidence type="ECO:0000256" key="1">
    <source>
        <dbReference type="SAM" id="MobiDB-lite"/>
    </source>
</evidence>
<keyword evidence="3" id="KW-0732">Signal</keyword>
<sequence length="358" mass="38459">MALLRHRLSRTLAVLTLFIACCSAQKCYFPDGSSASKHTPCAASGSNSACCGSNSFCLDNGLCFQGGIVTRGSCTDKTWDSEACAGYCKQENPSGSVAITPCKSDGSKSTFVCGLNNTRCRNESRTFGLIGSSALVLRPAQVSRLVAPVLSSVAAHASALATSAASTQRTATSCPKAQPVPTELYYTQGQMAGLGVGLGIPLLIAACTAFVLWNKERARHPKLMYQLPDDDIMDFKPPPSSMFPAHPAVRSIPPSRESNMSDLAAFRNGSPTPGREAPPHMQTFAERYQAMNKHMVRSPLQEQHSFELDGQPVGSAFRFTTHGKPLEREKSVTATTIELGNRTSTTTMKSARDRDRIR</sequence>
<organism evidence="4 5">
    <name type="scientific">Septoria linicola</name>
    <dbReference type="NCBI Taxonomy" id="215465"/>
    <lineage>
        <taxon>Eukaryota</taxon>
        <taxon>Fungi</taxon>
        <taxon>Dikarya</taxon>
        <taxon>Ascomycota</taxon>
        <taxon>Pezizomycotina</taxon>
        <taxon>Dothideomycetes</taxon>
        <taxon>Dothideomycetidae</taxon>
        <taxon>Mycosphaerellales</taxon>
        <taxon>Mycosphaerellaceae</taxon>
        <taxon>Septoria</taxon>
    </lineage>
</organism>
<accession>A0A9Q9AVX4</accession>
<dbReference type="AlphaFoldDB" id="A0A9Q9AVX4"/>
<feature type="signal peptide" evidence="3">
    <location>
        <begin position="1"/>
        <end position="24"/>
    </location>
</feature>
<protein>
    <submittedName>
        <fullName evidence="4">Uncharacterized protein</fullName>
    </submittedName>
</protein>
<dbReference type="Proteomes" id="UP001056384">
    <property type="component" value="Chromosome 9"/>
</dbReference>
<feature type="compositionally biased region" description="Polar residues" evidence="1">
    <location>
        <begin position="337"/>
        <end position="349"/>
    </location>
</feature>
<dbReference type="EMBL" id="CP099426">
    <property type="protein sequence ID" value="USW56887.1"/>
    <property type="molecule type" value="Genomic_DNA"/>
</dbReference>